<comment type="caution">
    <text evidence="3">The sequence shown here is derived from an EMBL/GenBank/DDBJ whole genome shotgun (WGS) entry which is preliminary data.</text>
</comment>
<dbReference type="Pfam" id="PF01326">
    <property type="entry name" value="PPDK_N"/>
    <property type="match status" value="2"/>
</dbReference>
<dbReference type="Pfam" id="PF00391">
    <property type="entry name" value="PEP-utilizers"/>
    <property type="match status" value="1"/>
</dbReference>
<sequence length="836" mass="91003">MHAQQTRARDQRGAKAVNLETLQRKGFSVPSWGVVEVDVFRRFAAERRVAGPIAAALREVTPDNAGVVAELIRRLVTSAELTADAVDAVARACRDAGGDTFAVRSSGPDEDGAVLSFAGQFDTFLNVAGFDEVCARVRDCWASAYSERALHYRMDHGLAPVSGGLAVIVQTMVHADKSGVLFTADPVSGSRREYVVSATPGLGDGLMAGLAAADTAHIDVATGATRDNGSGCLTDQDIAALHRVGRDIREAFDAPQDVEWTITGDELRLVQSRPITTPLGGEPLIWDNANIVESFSGLTSPLTYSFAADVYTRVYQEYARSLLLPHGVRRQLDDWLPAMLGYFHGRVYYNLLHWYRMVRLVPGYRLNRKVLEVSLGVAPLDDDIADRVRPYRRAPLVALTSGAVFAWRFLTIGRSVRRFCGEFDAAAAVFDHADHDGVPCDQLYQRFRLLQRELIERWGPMMALDATLLTSVGVLHLLTRRWLPAAPDWFFWAAAGPGPEVQSIEPVTALRRLAAETHRDPDLAALVRDTPAAELRARLAAAGRHDFLAALDDYVARFGFRGVDEMKLETPDLSEDPSPLVAMLRAAPAAGDTPRGDVAAYLDAVLGGARRIVYDVVRRKVSTGMADRERLRWRRAKAFGMAKRMLRAIGKDLARLGALDEWRDIFLLRLDEVRGCCEGTIAHTELKPLVALRREQRLRDEHVTAPTRFETRGAPYWLGNLERAGWGAPPTPSDGAARVLRGTPSSPGVVEGTAVYAGGGAGIMLARHTDPGSVAALSSASALLVERGSPLTHVAIVARELGIPTVVQIEHLLSSVRTGARLRVDGGAGIVEVLEP</sequence>
<dbReference type="InterPro" id="IPR051549">
    <property type="entry name" value="PEP_Utilizing_Enz"/>
</dbReference>
<feature type="domain" description="Pyruvate phosphate dikinase AMP/ATP-binding" evidence="2">
    <location>
        <begin position="227"/>
        <end position="277"/>
    </location>
</feature>
<keyword evidence="4" id="KW-1185">Reference proteome</keyword>
<protein>
    <submittedName>
        <fullName evidence="3">Pyruvate,water dikinase</fullName>
    </submittedName>
</protein>
<proteinExistence type="predicted"/>
<keyword evidence="3" id="KW-0670">Pyruvate</keyword>
<dbReference type="PANTHER" id="PTHR43615:SF1">
    <property type="entry name" value="PPDK_N DOMAIN-CONTAINING PROTEIN"/>
    <property type="match status" value="1"/>
</dbReference>
<evidence type="ECO:0000259" key="2">
    <source>
        <dbReference type="Pfam" id="PF01326"/>
    </source>
</evidence>
<dbReference type="GO" id="GO:0016301">
    <property type="term" value="F:kinase activity"/>
    <property type="evidence" value="ECO:0007669"/>
    <property type="project" value="UniProtKB-KW"/>
</dbReference>
<dbReference type="PANTHER" id="PTHR43615">
    <property type="entry name" value="PHOSPHOENOLPYRUVATE SYNTHASE-RELATED"/>
    <property type="match status" value="1"/>
</dbReference>
<dbReference type="Gene3D" id="3.30.470.20">
    <property type="entry name" value="ATP-grasp fold, B domain"/>
    <property type="match status" value="2"/>
</dbReference>
<reference evidence="3 4" key="1">
    <citation type="submission" date="2018-08" db="EMBL/GenBank/DDBJ databases">
        <title>Genomic Encyclopedia of Archaeal and Bacterial Type Strains, Phase II (KMG-II): from individual species to whole genera.</title>
        <authorList>
            <person name="Goeker M."/>
        </authorList>
    </citation>
    <scope>NUCLEOTIDE SEQUENCE [LARGE SCALE GENOMIC DNA]</scope>
    <source>
        <strain evidence="3 4">DSM 45791</strain>
    </source>
</reference>
<evidence type="ECO:0000313" key="4">
    <source>
        <dbReference type="Proteomes" id="UP000256269"/>
    </source>
</evidence>
<dbReference type="SUPFAM" id="SSF52009">
    <property type="entry name" value="Phosphohistidine domain"/>
    <property type="match status" value="1"/>
</dbReference>
<dbReference type="Proteomes" id="UP000256269">
    <property type="component" value="Unassembled WGS sequence"/>
</dbReference>
<feature type="domain" description="PEP-utilising enzyme mobile" evidence="1">
    <location>
        <begin position="763"/>
        <end position="829"/>
    </location>
</feature>
<organism evidence="3 4">
    <name type="scientific">Kutzneria buriramensis</name>
    <dbReference type="NCBI Taxonomy" id="1045776"/>
    <lineage>
        <taxon>Bacteria</taxon>
        <taxon>Bacillati</taxon>
        <taxon>Actinomycetota</taxon>
        <taxon>Actinomycetes</taxon>
        <taxon>Pseudonocardiales</taxon>
        <taxon>Pseudonocardiaceae</taxon>
        <taxon>Kutzneria</taxon>
    </lineage>
</organism>
<evidence type="ECO:0000313" key="3">
    <source>
        <dbReference type="EMBL" id="REH34873.1"/>
    </source>
</evidence>
<dbReference type="InterPro" id="IPR008279">
    <property type="entry name" value="PEP-util_enz_mobile_dom"/>
</dbReference>
<keyword evidence="3" id="KW-0808">Transferase</keyword>
<dbReference type="InterPro" id="IPR013815">
    <property type="entry name" value="ATP_grasp_subdomain_1"/>
</dbReference>
<gene>
    <name evidence="3" type="ORF">BCF44_119149</name>
</gene>
<dbReference type="OrthoDB" id="9765468at2"/>
<dbReference type="SUPFAM" id="SSF56059">
    <property type="entry name" value="Glutathione synthetase ATP-binding domain-like"/>
    <property type="match status" value="1"/>
</dbReference>
<feature type="domain" description="Pyruvate phosphate dikinase AMP/ATP-binding" evidence="2">
    <location>
        <begin position="13"/>
        <end position="220"/>
    </location>
</feature>
<dbReference type="Gene3D" id="3.50.30.10">
    <property type="entry name" value="Phosphohistidine domain"/>
    <property type="match status" value="1"/>
</dbReference>
<evidence type="ECO:0000259" key="1">
    <source>
        <dbReference type="Pfam" id="PF00391"/>
    </source>
</evidence>
<dbReference type="Gene3D" id="3.30.1490.20">
    <property type="entry name" value="ATP-grasp fold, A domain"/>
    <property type="match status" value="1"/>
</dbReference>
<dbReference type="RefSeq" id="WP_147328857.1">
    <property type="nucleotide sequence ID" value="NZ_CP144375.1"/>
</dbReference>
<dbReference type="InterPro" id="IPR002192">
    <property type="entry name" value="PPDK_AMP/ATP-bd"/>
</dbReference>
<dbReference type="GO" id="GO:0005524">
    <property type="term" value="F:ATP binding"/>
    <property type="evidence" value="ECO:0007669"/>
    <property type="project" value="InterPro"/>
</dbReference>
<accession>A0A3E0GZS1</accession>
<dbReference type="EMBL" id="QUNO01000019">
    <property type="protein sequence ID" value="REH34873.1"/>
    <property type="molecule type" value="Genomic_DNA"/>
</dbReference>
<dbReference type="AlphaFoldDB" id="A0A3E0GZS1"/>
<keyword evidence="3" id="KW-0418">Kinase</keyword>
<dbReference type="InterPro" id="IPR036637">
    <property type="entry name" value="Phosphohistidine_dom_sf"/>
</dbReference>
<name>A0A3E0GZS1_9PSEU</name>